<keyword evidence="13" id="KW-0067">ATP-binding</keyword>
<dbReference type="InterPro" id="IPR027417">
    <property type="entry name" value="P-loop_NTPase"/>
</dbReference>
<dbReference type="SUPFAM" id="SSF51735">
    <property type="entry name" value="NAD(P)-binding Rossmann-fold domains"/>
    <property type="match status" value="1"/>
</dbReference>
<dbReference type="GO" id="GO:0044211">
    <property type="term" value="P:CTP salvage"/>
    <property type="evidence" value="ECO:0007669"/>
    <property type="project" value="UniProtKB-UniPathway"/>
</dbReference>
<dbReference type="Gene3D" id="3.40.50.2020">
    <property type="match status" value="1"/>
</dbReference>
<proteinExistence type="inferred from homology"/>
<comment type="cofactor">
    <cofactor evidence="1">
        <name>Mg(2+)</name>
        <dbReference type="ChEBI" id="CHEBI:18420"/>
    </cofactor>
</comment>
<dbReference type="UniPathway" id="UPA00579">
    <property type="reaction ID" value="UER00640"/>
</dbReference>
<dbReference type="SUPFAM" id="SSF55347">
    <property type="entry name" value="Glyceraldehyde-3-phosphate dehydrogenase-like, C-terminal domain"/>
    <property type="match status" value="1"/>
</dbReference>
<keyword evidence="15" id="KW-1133">Transmembrane helix</keyword>
<comment type="caution">
    <text evidence="20">The sequence shown here is derived from an EMBL/GenBank/DDBJ whole genome shotgun (WGS) entry which is preliminary data.</text>
</comment>
<dbReference type="PANTHER" id="PTHR10285">
    <property type="entry name" value="URIDINE KINASE"/>
    <property type="match status" value="1"/>
</dbReference>
<evidence type="ECO:0000256" key="9">
    <source>
        <dbReference type="ARBA" id="ARBA00022679"/>
    </source>
</evidence>
<gene>
    <name evidence="20" type="primary">UKL1</name>
    <name evidence="20" type="ORF">AK812_SmicGene39537</name>
</gene>
<dbReference type="SUPFAM" id="SSF57850">
    <property type="entry name" value="RING/U-box"/>
    <property type="match status" value="1"/>
</dbReference>
<dbReference type="EMBL" id="LSRX01001416">
    <property type="protein sequence ID" value="OLP80092.1"/>
    <property type="molecule type" value="Genomic_DNA"/>
</dbReference>
<evidence type="ECO:0000256" key="6">
    <source>
        <dbReference type="ARBA" id="ARBA00010928"/>
    </source>
</evidence>
<dbReference type="OrthoDB" id="106623at2759"/>
<feature type="transmembrane region" description="Helical" evidence="15">
    <location>
        <begin position="616"/>
        <end position="641"/>
    </location>
</feature>
<evidence type="ECO:0000256" key="1">
    <source>
        <dbReference type="ARBA" id="ARBA00001946"/>
    </source>
</evidence>
<comment type="pathway">
    <text evidence="4">Pyrimidine metabolism; UMP biosynthesis via salvage pathway; UMP from uracil: step 1/1.</text>
</comment>
<evidence type="ECO:0000259" key="17">
    <source>
        <dbReference type="Pfam" id="PF01408"/>
    </source>
</evidence>
<comment type="similarity">
    <text evidence="5">Belongs to the UPRTase family.</text>
</comment>
<evidence type="ECO:0000259" key="18">
    <source>
        <dbReference type="Pfam" id="PF14681"/>
    </source>
</evidence>
<keyword evidence="11 13" id="KW-0418">Kinase</keyword>
<keyword evidence="15" id="KW-0812">Transmembrane</keyword>
<dbReference type="FunFam" id="3.40.50.300:FF:000339">
    <property type="entry name" value="Uridine kinase"/>
    <property type="match status" value="1"/>
</dbReference>
<feature type="domain" description="Phosphoribulokinase/uridine kinase" evidence="16">
    <location>
        <begin position="78"/>
        <end position="264"/>
    </location>
</feature>
<comment type="similarity">
    <text evidence="6">Belongs to the Gfo/Idh/MocA family.</text>
</comment>
<evidence type="ECO:0000256" key="3">
    <source>
        <dbReference type="ARBA" id="ARBA00004784"/>
    </source>
</evidence>
<feature type="domain" description="GFO/IDH/MocA-like oxidoreductase" evidence="19">
    <location>
        <begin position="852"/>
        <end position="969"/>
    </location>
</feature>
<evidence type="ECO:0000256" key="15">
    <source>
        <dbReference type="SAM" id="Phobius"/>
    </source>
</evidence>
<dbReference type="NCBIfam" id="NF001097">
    <property type="entry name" value="PRK00129.1"/>
    <property type="match status" value="1"/>
</dbReference>
<keyword evidence="8" id="KW-0328">Glycosyltransferase</keyword>
<dbReference type="InterPro" id="IPR000683">
    <property type="entry name" value="Gfo/Idh/MocA-like_OxRdtase_N"/>
</dbReference>
<feature type="domain" description="Phosphoribosyltransferase" evidence="18">
    <location>
        <begin position="294"/>
        <end position="497"/>
    </location>
</feature>
<evidence type="ECO:0000256" key="12">
    <source>
        <dbReference type="ARBA" id="ARBA00023134"/>
    </source>
</evidence>
<dbReference type="FunFam" id="3.40.50.2020:FF:000023">
    <property type="entry name" value="Probable uracil phosphoribosyltransferase"/>
    <property type="match status" value="1"/>
</dbReference>
<keyword evidence="10 13" id="KW-0547">Nucleotide-binding</keyword>
<dbReference type="InterPro" id="IPR000836">
    <property type="entry name" value="PRTase_dom"/>
</dbReference>
<dbReference type="GO" id="GO:0043771">
    <property type="term" value="F:cytidine kinase activity"/>
    <property type="evidence" value="ECO:0007669"/>
    <property type="project" value="RHEA"/>
</dbReference>
<comment type="pathway">
    <text evidence="2 13">Pyrimidine metabolism; UMP biosynthesis via salvage pathway; UMP from uridine: step 1/1.</text>
</comment>
<dbReference type="GO" id="GO:0005524">
    <property type="term" value="F:ATP binding"/>
    <property type="evidence" value="ECO:0007669"/>
    <property type="project" value="UniProtKB-KW"/>
</dbReference>
<dbReference type="Proteomes" id="UP000186817">
    <property type="component" value="Unassembled WGS sequence"/>
</dbReference>
<dbReference type="Gene3D" id="3.30.360.10">
    <property type="entry name" value="Dihydrodipicolinate Reductase, domain 2"/>
    <property type="match status" value="1"/>
</dbReference>
<dbReference type="Pfam" id="PF22725">
    <property type="entry name" value="GFO_IDH_MocA_C3"/>
    <property type="match status" value="1"/>
</dbReference>
<feature type="region of interest" description="Disordered" evidence="14">
    <location>
        <begin position="1060"/>
        <end position="1080"/>
    </location>
</feature>
<evidence type="ECO:0000259" key="19">
    <source>
        <dbReference type="Pfam" id="PF22725"/>
    </source>
</evidence>
<dbReference type="SUPFAM" id="SSF53271">
    <property type="entry name" value="PRTase-like"/>
    <property type="match status" value="1"/>
</dbReference>
<dbReference type="EC" id="2.7.1.48" evidence="13"/>
<dbReference type="AlphaFoldDB" id="A0A1Q9CAX4"/>
<dbReference type="PRINTS" id="PR00988">
    <property type="entry name" value="URIDINKINASE"/>
</dbReference>
<dbReference type="GO" id="GO:0005525">
    <property type="term" value="F:GTP binding"/>
    <property type="evidence" value="ECO:0007669"/>
    <property type="project" value="UniProtKB-KW"/>
</dbReference>
<evidence type="ECO:0000313" key="20">
    <source>
        <dbReference type="EMBL" id="OLP80092.1"/>
    </source>
</evidence>
<dbReference type="Gene3D" id="3.40.50.720">
    <property type="entry name" value="NAD(P)-binding Rossmann-like Domain"/>
    <property type="match status" value="1"/>
</dbReference>
<dbReference type="Pfam" id="PF00485">
    <property type="entry name" value="PRK"/>
    <property type="match status" value="1"/>
</dbReference>
<evidence type="ECO:0000256" key="14">
    <source>
        <dbReference type="SAM" id="MobiDB-lite"/>
    </source>
</evidence>
<evidence type="ECO:0000313" key="21">
    <source>
        <dbReference type="Proteomes" id="UP000186817"/>
    </source>
</evidence>
<dbReference type="InterPro" id="IPR036291">
    <property type="entry name" value="NAD(P)-bd_dom_sf"/>
</dbReference>
<keyword evidence="7" id="KW-0021">Allosteric enzyme</keyword>
<dbReference type="InterPro" id="IPR029057">
    <property type="entry name" value="PRTase-like"/>
</dbReference>
<accession>A0A1Q9CAX4</accession>
<dbReference type="NCBIfam" id="TIGR00235">
    <property type="entry name" value="udk"/>
    <property type="match status" value="1"/>
</dbReference>
<evidence type="ECO:0000256" key="5">
    <source>
        <dbReference type="ARBA" id="ARBA00009516"/>
    </source>
</evidence>
<keyword evidence="15" id="KW-0472">Membrane</keyword>
<name>A0A1Q9CAX4_SYMMI</name>
<dbReference type="InterPro" id="IPR006083">
    <property type="entry name" value="PRK/URK"/>
</dbReference>
<dbReference type="UniPathway" id="UPA00574">
    <property type="reaction ID" value="UER00637"/>
</dbReference>
<feature type="transmembrane region" description="Helical" evidence="15">
    <location>
        <begin position="647"/>
        <end position="668"/>
    </location>
</feature>
<organism evidence="20 21">
    <name type="scientific">Symbiodinium microadriaticum</name>
    <name type="common">Dinoflagellate</name>
    <name type="synonym">Zooxanthella microadriatica</name>
    <dbReference type="NCBI Taxonomy" id="2951"/>
    <lineage>
        <taxon>Eukaryota</taxon>
        <taxon>Sar</taxon>
        <taxon>Alveolata</taxon>
        <taxon>Dinophyceae</taxon>
        <taxon>Suessiales</taxon>
        <taxon>Symbiodiniaceae</taxon>
        <taxon>Symbiodinium</taxon>
    </lineage>
</organism>
<comment type="similarity">
    <text evidence="13">Belongs to the uridine kinase family.</text>
</comment>
<dbReference type="SUPFAM" id="SSF52540">
    <property type="entry name" value="P-loop containing nucleoside triphosphate hydrolases"/>
    <property type="match status" value="1"/>
</dbReference>
<evidence type="ECO:0000256" key="11">
    <source>
        <dbReference type="ARBA" id="ARBA00022777"/>
    </source>
</evidence>
<dbReference type="GO" id="GO:0044206">
    <property type="term" value="P:UMP salvage"/>
    <property type="evidence" value="ECO:0007669"/>
    <property type="project" value="UniProtKB-UniPathway"/>
</dbReference>
<keyword evidence="12" id="KW-0342">GTP-binding</keyword>
<keyword evidence="9 13" id="KW-0808">Transferase</keyword>
<dbReference type="InterPro" id="IPR000764">
    <property type="entry name" value="Uridine_kinase-like"/>
</dbReference>
<dbReference type="NCBIfam" id="NF004018">
    <property type="entry name" value="PRK05480.1"/>
    <property type="match status" value="1"/>
</dbReference>
<dbReference type="InterPro" id="IPR055170">
    <property type="entry name" value="GFO_IDH_MocA-like_dom"/>
</dbReference>
<feature type="domain" description="Gfo/Idh/MocA-like oxidoreductase N-terminal" evidence="17">
    <location>
        <begin position="764"/>
        <end position="841"/>
    </location>
</feature>
<evidence type="ECO:0000259" key="16">
    <source>
        <dbReference type="Pfam" id="PF00485"/>
    </source>
</evidence>
<evidence type="ECO:0000256" key="8">
    <source>
        <dbReference type="ARBA" id="ARBA00022676"/>
    </source>
</evidence>
<dbReference type="CDD" id="cd02023">
    <property type="entry name" value="UMPK"/>
    <property type="match status" value="1"/>
</dbReference>
<dbReference type="CDD" id="cd06223">
    <property type="entry name" value="PRTases_typeI"/>
    <property type="match status" value="1"/>
</dbReference>
<evidence type="ECO:0000256" key="7">
    <source>
        <dbReference type="ARBA" id="ARBA00022533"/>
    </source>
</evidence>
<comment type="catalytic activity">
    <reaction evidence="13">
        <text>cytidine + ATP = CMP + ADP + H(+)</text>
        <dbReference type="Rhea" id="RHEA:24674"/>
        <dbReference type="ChEBI" id="CHEBI:15378"/>
        <dbReference type="ChEBI" id="CHEBI:17562"/>
        <dbReference type="ChEBI" id="CHEBI:30616"/>
        <dbReference type="ChEBI" id="CHEBI:60377"/>
        <dbReference type="ChEBI" id="CHEBI:456216"/>
        <dbReference type="EC" id="2.7.1.48"/>
    </reaction>
</comment>
<comment type="catalytic activity">
    <reaction evidence="13">
        <text>uridine + ATP = UMP + ADP + H(+)</text>
        <dbReference type="Rhea" id="RHEA:16825"/>
        <dbReference type="ChEBI" id="CHEBI:15378"/>
        <dbReference type="ChEBI" id="CHEBI:16704"/>
        <dbReference type="ChEBI" id="CHEBI:30616"/>
        <dbReference type="ChEBI" id="CHEBI:57865"/>
        <dbReference type="ChEBI" id="CHEBI:456216"/>
        <dbReference type="EC" id="2.7.1.48"/>
    </reaction>
</comment>
<dbReference type="GO" id="GO:0016757">
    <property type="term" value="F:glycosyltransferase activity"/>
    <property type="evidence" value="ECO:0007669"/>
    <property type="project" value="UniProtKB-KW"/>
</dbReference>
<evidence type="ECO:0000256" key="4">
    <source>
        <dbReference type="ARBA" id="ARBA00005180"/>
    </source>
</evidence>
<dbReference type="Gene3D" id="3.40.50.300">
    <property type="entry name" value="P-loop containing nucleotide triphosphate hydrolases"/>
    <property type="match status" value="1"/>
</dbReference>
<reference evidence="20 21" key="1">
    <citation type="submission" date="2016-02" db="EMBL/GenBank/DDBJ databases">
        <title>Genome analysis of coral dinoflagellate symbionts highlights evolutionary adaptations to a symbiotic lifestyle.</title>
        <authorList>
            <person name="Aranda M."/>
            <person name="Li Y."/>
            <person name="Liew Y.J."/>
            <person name="Baumgarten S."/>
            <person name="Simakov O."/>
            <person name="Wilson M."/>
            <person name="Piel J."/>
            <person name="Ashoor H."/>
            <person name="Bougouffa S."/>
            <person name="Bajic V.B."/>
            <person name="Ryu T."/>
            <person name="Ravasi T."/>
            <person name="Bayer T."/>
            <person name="Micklem G."/>
            <person name="Kim H."/>
            <person name="Bhak J."/>
            <person name="Lajeunesse T.C."/>
            <person name="Voolstra C.R."/>
        </authorList>
    </citation>
    <scope>NUCLEOTIDE SEQUENCE [LARGE SCALE GENOMIC DNA]</scope>
    <source>
        <strain evidence="20 21">CCMP2467</strain>
    </source>
</reference>
<comment type="pathway">
    <text evidence="3 13">Pyrimidine metabolism; CTP biosynthesis via salvage pathway; CTP from cytidine: step 1/3.</text>
</comment>
<dbReference type="GO" id="GO:0004849">
    <property type="term" value="F:uridine kinase activity"/>
    <property type="evidence" value="ECO:0007669"/>
    <property type="project" value="UniProtKB-EC"/>
</dbReference>
<keyword evidence="21" id="KW-1185">Reference proteome</keyword>
<dbReference type="Pfam" id="PF14681">
    <property type="entry name" value="UPRTase"/>
    <property type="match status" value="1"/>
</dbReference>
<protein>
    <recommendedName>
        <fullName evidence="13">Uridine kinase</fullName>
        <ecNumber evidence="13">2.7.1.48</ecNumber>
    </recommendedName>
</protein>
<evidence type="ECO:0000256" key="10">
    <source>
        <dbReference type="ARBA" id="ARBA00022741"/>
    </source>
</evidence>
<dbReference type="Pfam" id="PF01408">
    <property type="entry name" value="GFO_IDH_MocA"/>
    <property type="match status" value="1"/>
</dbReference>
<evidence type="ECO:0000256" key="13">
    <source>
        <dbReference type="RuleBase" id="RU003825"/>
    </source>
</evidence>
<sequence>MLRVQVDGLPWAMNSGTLQSVKFAEAQAEVEALSRNSSKFTTGSQEVISQSIELDTLAAVTRRMSESTAKASTFQAFIIGIAGGTASGKTTVCQMLMQALGDQRVALISLDEFYRDLTPQECANIGDVNFDEPASFDVGELVKCLENLRDGKYAHVPVYDFVTSSRSAHQVRTVAPCDVVILEGILVLHLKETLELCNMKIFVDTDDDVRLARRIKRDTVERGRDVEGVIRQYTRFVKPSFERYILPSKNNADIIIPWRENNDVAVDLITQNIRSKLGMHDLRRIYTNLHVMPATMQTRGMHTKIRSRATPRQEFVFYADRLIRLVVEQALGYLPFSEAEVTTPVGECYHGLTFSRKICGVSIIRSGEAMENALRTCCIGVKIGKILIDRVTTDRSLHLLYEKLPFDIGDRHVLLMDPILASGQSCAAAIKVLTELRSVCEDKIILITLIAAPEGIQRVCKKFPGVKVITTEIDDGVDGNGTVLPGIGNFGDRYFGTGSAVDEPEPPVAIPHGGESDTQDLRARKTQAILGHGSSPTFRLEASLVASPVLLVKAPAMSERKLGVGILGAARNVPFSVLQPLRQNPDLAARINIVGLASLQKAEAETASKIAMRCIWIVKVLAIVLLVPLLANLVTVLIAIANGSTSWTLLVVHTVLVFVMQGEVPVTAAGDRPVAATRRMEKDQQQDSVCVMATCEFGMLLSASLVFRKVALGQGQTDKGKMNCGAAASHQIKVDAAAQQTCLCCLEDFTSNSQVALLLCGHVFHEDWGIAKAYASFEELLSDPTVDAVYNVLPAAHRCHWTVKAIQAGKHVLCETPSVLNGREAVIVQRAAEDGGRVLLEGTHPTSHPVTKRVRQMILEGKIGTLEYIDLDMPVGHSLQGKVVCSKTGALMGVGVHGVAIVRALSGDEPTVISATAQQSPDDPGVDAAMSCNLRFQSGAGAHIGCSILPQMAKSPTKFTISGTDGIIRVREWFTGQGKSSNEIALEQFAESGETYVERVDNAVNRDTFYYQLMSFVDEVFHQERGQNMGMPWAYLNKGPADTVRNVALLDDIYRKAGMKPRGSETLPPEPYNRIGLAKL</sequence>
<evidence type="ECO:0000256" key="2">
    <source>
        <dbReference type="ARBA" id="ARBA00004690"/>
    </source>
</evidence>